<dbReference type="InterPro" id="IPR051552">
    <property type="entry name" value="HptR"/>
</dbReference>
<dbReference type="STRING" id="225345.CLCHR_01800"/>
<evidence type="ECO:0000256" key="9">
    <source>
        <dbReference type="ARBA" id="ARBA00024867"/>
    </source>
</evidence>
<dbReference type="PANTHER" id="PTHR42713">
    <property type="entry name" value="HISTIDINE KINASE-RELATED"/>
    <property type="match status" value="1"/>
</dbReference>
<evidence type="ECO:0000313" key="14">
    <source>
        <dbReference type="EMBL" id="RII36594.1"/>
    </source>
</evidence>
<dbReference type="Gene3D" id="1.10.10.60">
    <property type="entry name" value="Homeodomain-like"/>
    <property type="match status" value="2"/>
</dbReference>
<dbReference type="SUPFAM" id="SSF52172">
    <property type="entry name" value="CheY-like"/>
    <property type="match status" value="1"/>
</dbReference>
<evidence type="ECO:0000256" key="7">
    <source>
        <dbReference type="ARBA" id="ARBA00023125"/>
    </source>
</evidence>
<proteinExistence type="predicted"/>
<dbReference type="OrthoDB" id="9794370at2"/>
<evidence type="ECO:0000256" key="3">
    <source>
        <dbReference type="ARBA" id="ARBA00022490"/>
    </source>
</evidence>
<feature type="domain" description="Response regulatory" evidence="12">
    <location>
        <begin position="3"/>
        <end position="120"/>
    </location>
</feature>
<gene>
    <name evidence="13" type="ORF">CLCHR_01800</name>
    <name evidence="14" type="ORF">D2A34_04210</name>
</gene>
<feature type="modified residue" description="4-aspartylphosphate" evidence="10">
    <location>
        <position position="55"/>
    </location>
</feature>
<dbReference type="Pfam" id="PF00072">
    <property type="entry name" value="Response_reg"/>
    <property type="match status" value="1"/>
</dbReference>
<comment type="caution">
    <text evidence="13">The sequence shown here is derived from an EMBL/GenBank/DDBJ whole genome shotgun (WGS) entry which is preliminary data.</text>
</comment>
<dbReference type="EMBL" id="MZGT01000002">
    <property type="protein sequence ID" value="OPJ66079.1"/>
    <property type="molecule type" value="Genomic_DNA"/>
</dbReference>
<dbReference type="SMART" id="SM00342">
    <property type="entry name" value="HTH_ARAC"/>
    <property type="match status" value="1"/>
</dbReference>
<evidence type="ECO:0000256" key="1">
    <source>
        <dbReference type="ARBA" id="ARBA00004496"/>
    </source>
</evidence>
<dbReference type="PROSITE" id="PS01124">
    <property type="entry name" value="HTH_ARAC_FAMILY_2"/>
    <property type="match status" value="1"/>
</dbReference>
<dbReference type="PANTHER" id="PTHR42713:SF3">
    <property type="entry name" value="TRANSCRIPTIONAL REGULATORY PROTEIN HPTR"/>
    <property type="match status" value="1"/>
</dbReference>
<dbReference type="Gene3D" id="3.40.50.2300">
    <property type="match status" value="1"/>
</dbReference>
<keyword evidence="3" id="KW-0963">Cytoplasm</keyword>
<organism evidence="13 15">
    <name type="scientific">Clostridium chromiireducens</name>
    <dbReference type="NCBI Taxonomy" id="225345"/>
    <lineage>
        <taxon>Bacteria</taxon>
        <taxon>Bacillati</taxon>
        <taxon>Bacillota</taxon>
        <taxon>Clostridia</taxon>
        <taxon>Eubacteriales</taxon>
        <taxon>Clostridiaceae</taxon>
        <taxon>Clostridium</taxon>
    </lineage>
</organism>
<dbReference type="GO" id="GO:0005737">
    <property type="term" value="C:cytoplasm"/>
    <property type="evidence" value="ECO:0007669"/>
    <property type="project" value="UniProtKB-SubCell"/>
</dbReference>
<dbReference type="InterPro" id="IPR018060">
    <property type="entry name" value="HTH_AraC"/>
</dbReference>
<dbReference type="InterPro" id="IPR020449">
    <property type="entry name" value="Tscrpt_reg_AraC-type_HTH"/>
</dbReference>
<sequence>MYSVMIVDDEPIIRKGLKKIINWEEYGFKIVCEARDGEEALELIKEHSIDFIVSDIKMHKITGIELLREIREKGLDTLVLLLSGYDEFSYAQEGIRLGAFDYILKPIDSQKLKNILINANNKLTTKEKKDREYNVNKVISGEKILYDLLRGKNLMMMDEHISQYNLPLIKGKVQVAIVEINEIIISSEDLTENDEWNHLNNMVNDLIEKGFKKSDIKHFSLLDSDFGKKIIIVQADKEVEISELNQSFIKVLNSILQFGSEELQTKLNIGVGNAYNQIYSIYKSYLNAKEALKYKYVLGTNRLIHASELAECRQKSFVYPIEKEKALISAIIVGKDDSLNMLRELLKEIANLLNFDIFKINITFTQIVYNIYNNVLKKYSFLEDVYDLSKIVKIGFLGVETLEDIENQLMDNIAKLIDIIKEYSLNQSDNIVQRACEYVLNHIDEDITLTSIASNLNISKNYLCSIFKQQTGENFLEYATKAKMERAKILLKRHDYKVYEVSDMLGYKETAYFSKLFKKHTGYTPAEYKKSNILK</sequence>
<dbReference type="Proteomes" id="UP000265930">
    <property type="component" value="Unassembled WGS sequence"/>
</dbReference>
<accession>A0A1V4J1P9</accession>
<dbReference type="PROSITE" id="PS50110">
    <property type="entry name" value="RESPONSE_REGULATORY"/>
    <property type="match status" value="1"/>
</dbReference>
<dbReference type="SUPFAM" id="SSF46689">
    <property type="entry name" value="Homeodomain-like"/>
    <property type="match status" value="2"/>
</dbReference>
<keyword evidence="8" id="KW-0804">Transcription</keyword>
<dbReference type="GO" id="GO:0000160">
    <property type="term" value="P:phosphorelay signal transduction system"/>
    <property type="evidence" value="ECO:0007669"/>
    <property type="project" value="UniProtKB-KW"/>
</dbReference>
<evidence type="ECO:0000259" key="11">
    <source>
        <dbReference type="PROSITE" id="PS01124"/>
    </source>
</evidence>
<keyword evidence="6" id="KW-0805">Transcription regulation</keyword>
<dbReference type="SMART" id="SM00448">
    <property type="entry name" value="REC"/>
    <property type="match status" value="1"/>
</dbReference>
<dbReference type="Pfam" id="PF12833">
    <property type="entry name" value="HTH_18"/>
    <property type="match status" value="1"/>
</dbReference>
<dbReference type="AlphaFoldDB" id="A0A1V4J1P9"/>
<dbReference type="InterPro" id="IPR009057">
    <property type="entry name" value="Homeodomain-like_sf"/>
</dbReference>
<reference evidence="14 16" key="2">
    <citation type="submission" date="2018-08" db="EMBL/GenBank/DDBJ databases">
        <title>Genome of Clostridium chromiireducens C1, DSM12136.</title>
        <authorList>
            <person name="Xing M."/>
            <person name="Wei Y."/>
            <person name="Ang E.L."/>
            <person name="Zhao H."/>
            <person name="Zhang Y."/>
        </authorList>
    </citation>
    <scope>NUCLEOTIDE SEQUENCE [LARGE SCALE GENOMIC DNA]</scope>
    <source>
        <strain evidence="14 16">C1</strain>
    </source>
</reference>
<comment type="function">
    <text evidence="9">May play the central regulatory role in sporulation. It may be an element of the effector pathway responsible for the activation of sporulation genes in response to nutritional stress. Spo0A may act in concert with spo0H (a sigma factor) to control the expression of some genes that are critical to the sporulation process.</text>
</comment>
<dbReference type="InterPro" id="IPR001789">
    <property type="entry name" value="Sig_transdc_resp-reg_receiver"/>
</dbReference>
<evidence type="ECO:0000256" key="8">
    <source>
        <dbReference type="ARBA" id="ARBA00023163"/>
    </source>
</evidence>
<feature type="domain" description="HTH araC/xylS-type" evidence="11">
    <location>
        <begin position="433"/>
        <end position="531"/>
    </location>
</feature>
<dbReference type="Proteomes" id="UP000191056">
    <property type="component" value="Unassembled WGS sequence"/>
</dbReference>
<evidence type="ECO:0000256" key="4">
    <source>
        <dbReference type="ARBA" id="ARBA00022553"/>
    </source>
</evidence>
<evidence type="ECO:0000313" key="13">
    <source>
        <dbReference type="EMBL" id="OPJ66079.1"/>
    </source>
</evidence>
<dbReference type="PROSITE" id="PS00041">
    <property type="entry name" value="HTH_ARAC_FAMILY_1"/>
    <property type="match status" value="1"/>
</dbReference>
<dbReference type="GO" id="GO:0003700">
    <property type="term" value="F:DNA-binding transcription factor activity"/>
    <property type="evidence" value="ECO:0007669"/>
    <property type="project" value="InterPro"/>
</dbReference>
<dbReference type="InterPro" id="IPR011006">
    <property type="entry name" value="CheY-like_superfamily"/>
</dbReference>
<keyword evidence="15" id="KW-1185">Reference proteome</keyword>
<evidence type="ECO:0000256" key="6">
    <source>
        <dbReference type="ARBA" id="ARBA00023015"/>
    </source>
</evidence>
<dbReference type="RefSeq" id="WP_079437773.1">
    <property type="nucleotide sequence ID" value="NZ_MZGT01000002.1"/>
</dbReference>
<dbReference type="EMBL" id="QXDJ01000001">
    <property type="protein sequence ID" value="RII36594.1"/>
    <property type="molecule type" value="Genomic_DNA"/>
</dbReference>
<evidence type="ECO:0000259" key="12">
    <source>
        <dbReference type="PROSITE" id="PS50110"/>
    </source>
</evidence>
<keyword evidence="5" id="KW-0902">Two-component regulatory system</keyword>
<evidence type="ECO:0000256" key="5">
    <source>
        <dbReference type="ARBA" id="ARBA00023012"/>
    </source>
</evidence>
<evidence type="ECO:0000256" key="10">
    <source>
        <dbReference type="PROSITE-ProRule" id="PRU00169"/>
    </source>
</evidence>
<evidence type="ECO:0000313" key="15">
    <source>
        <dbReference type="Proteomes" id="UP000191056"/>
    </source>
</evidence>
<comment type="subcellular location">
    <subcellularLocation>
        <location evidence="1">Cytoplasm</location>
    </subcellularLocation>
</comment>
<evidence type="ECO:0000313" key="16">
    <source>
        <dbReference type="Proteomes" id="UP000265930"/>
    </source>
</evidence>
<dbReference type="PRINTS" id="PR00032">
    <property type="entry name" value="HTHARAC"/>
</dbReference>
<dbReference type="GO" id="GO:0043565">
    <property type="term" value="F:sequence-specific DNA binding"/>
    <property type="evidence" value="ECO:0007669"/>
    <property type="project" value="InterPro"/>
</dbReference>
<dbReference type="CDD" id="cd17536">
    <property type="entry name" value="REC_YesN-like"/>
    <property type="match status" value="1"/>
</dbReference>
<keyword evidence="4 10" id="KW-0597">Phosphoprotein</keyword>
<evidence type="ECO:0000256" key="2">
    <source>
        <dbReference type="ARBA" id="ARBA00018672"/>
    </source>
</evidence>
<name>A0A1V4J1P9_9CLOT</name>
<protein>
    <recommendedName>
        <fullName evidence="2">Stage 0 sporulation protein A homolog</fullName>
    </recommendedName>
</protein>
<reference evidence="13 15" key="1">
    <citation type="submission" date="2017-03" db="EMBL/GenBank/DDBJ databases">
        <title>Genome sequence of Clostridium chromiireducens DSM 23318.</title>
        <authorList>
            <person name="Poehlein A."/>
            <person name="Daniel R."/>
        </authorList>
    </citation>
    <scope>NUCLEOTIDE SEQUENCE [LARGE SCALE GENOMIC DNA]</scope>
    <source>
        <strain evidence="13 15">DSM 23318</strain>
    </source>
</reference>
<dbReference type="InterPro" id="IPR018062">
    <property type="entry name" value="HTH_AraC-typ_CS"/>
</dbReference>
<keyword evidence="7" id="KW-0238">DNA-binding</keyword>